<organism evidence="1 2">
    <name type="scientific">Maritimibacter harenae</name>
    <dbReference type="NCBI Taxonomy" id="2606218"/>
    <lineage>
        <taxon>Bacteria</taxon>
        <taxon>Pseudomonadati</taxon>
        <taxon>Pseudomonadota</taxon>
        <taxon>Alphaproteobacteria</taxon>
        <taxon>Rhodobacterales</taxon>
        <taxon>Roseobacteraceae</taxon>
        <taxon>Maritimibacter</taxon>
    </lineage>
</organism>
<keyword evidence="2" id="KW-1185">Reference proteome</keyword>
<protein>
    <submittedName>
        <fullName evidence="1">Uncharacterized protein</fullName>
    </submittedName>
</protein>
<accession>A0A845M3J8</accession>
<proteinExistence type="predicted"/>
<dbReference type="AlphaFoldDB" id="A0A845M3J8"/>
<evidence type="ECO:0000313" key="2">
    <source>
        <dbReference type="Proteomes" id="UP000467322"/>
    </source>
</evidence>
<dbReference type="EMBL" id="WTUX01000016">
    <property type="protein sequence ID" value="MZR13792.1"/>
    <property type="molecule type" value="Genomic_DNA"/>
</dbReference>
<gene>
    <name evidence="1" type="ORF">GQE99_12285</name>
</gene>
<dbReference type="RefSeq" id="WP_161351931.1">
    <property type="nucleotide sequence ID" value="NZ_WTUX01000016.1"/>
</dbReference>
<evidence type="ECO:0000313" key="1">
    <source>
        <dbReference type="EMBL" id="MZR13792.1"/>
    </source>
</evidence>
<comment type="caution">
    <text evidence="1">The sequence shown here is derived from an EMBL/GenBank/DDBJ whole genome shotgun (WGS) entry which is preliminary data.</text>
</comment>
<reference evidence="1 2" key="1">
    <citation type="submission" date="2019-12" db="EMBL/GenBank/DDBJ databases">
        <title>Maritimibacter sp. nov. sp. isolated from sea sand.</title>
        <authorList>
            <person name="Kim J."/>
            <person name="Jeong S.E."/>
            <person name="Jung H.S."/>
            <person name="Jeon C.O."/>
        </authorList>
    </citation>
    <scope>NUCLEOTIDE SEQUENCE [LARGE SCALE GENOMIC DNA]</scope>
    <source>
        <strain evidence="1 2">DP07</strain>
    </source>
</reference>
<name>A0A845M3J8_9RHOB</name>
<dbReference type="Proteomes" id="UP000467322">
    <property type="component" value="Unassembled WGS sequence"/>
</dbReference>
<sequence>MNTHVIPASLRAFEDAASTAHVSGYGIFRQPIGGAHNATVSYHSDPNAAEPTKRALLMQNDAGFLRTSFLDQHPSGSNMSYSTGPGTPVSMTKRFERFVQYLKDDEAAVRESVFIDCVPRCAVEDLSHEHQARIAASLSTFGFSPAFKARFGYELLALAEEHANVTEIDAQAKRKAAETRRRRAEFKTVPGGALFRVQGNWRYTYARKRPDDDGSIDMFYGKTGTAFPVKATGKLLNQLELASCDTIKEFKFLSAHERMPGLAAAVEAARTCPRLAAGPSTH</sequence>